<gene>
    <name evidence="1" type="ORF">R9Z33_16355</name>
</gene>
<dbReference type="EMBL" id="CP137852">
    <property type="protein sequence ID" value="WPB83674.1"/>
    <property type="molecule type" value="Genomic_DNA"/>
</dbReference>
<evidence type="ECO:0000313" key="2">
    <source>
        <dbReference type="Proteomes" id="UP001305521"/>
    </source>
</evidence>
<organism evidence="1 2">
    <name type="scientific">Sediminicoccus rosea</name>
    <dbReference type="NCBI Taxonomy" id="1225128"/>
    <lineage>
        <taxon>Bacteria</taxon>
        <taxon>Pseudomonadati</taxon>
        <taxon>Pseudomonadota</taxon>
        <taxon>Alphaproteobacteria</taxon>
        <taxon>Acetobacterales</taxon>
        <taxon>Roseomonadaceae</taxon>
        <taxon>Sediminicoccus</taxon>
    </lineage>
</organism>
<dbReference type="Proteomes" id="UP001305521">
    <property type="component" value="Chromosome"/>
</dbReference>
<evidence type="ECO:0000313" key="1">
    <source>
        <dbReference type="EMBL" id="WPB83674.1"/>
    </source>
</evidence>
<keyword evidence="2" id="KW-1185">Reference proteome</keyword>
<proteinExistence type="predicted"/>
<reference evidence="1 2" key="1">
    <citation type="submission" date="2023-11" db="EMBL/GenBank/DDBJ databases">
        <title>Arctic aerobic anoxygenic photoheterotroph Sediminicoccus rosea KRV36 adapts its photosynthesis to long days of polar summer.</title>
        <authorList>
            <person name="Tomasch J."/>
            <person name="Kopejtka K."/>
            <person name="Bily T."/>
            <person name="Gardiner A.T."/>
            <person name="Gardian Z."/>
            <person name="Shivaramu S."/>
            <person name="Koblizek M."/>
            <person name="Engelhardt F."/>
            <person name="Kaftan D."/>
        </authorList>
    </citation>
    <scope>NUCLEOTIDE SEQUENCE [LARGE SCALE GENOMIC DNA]</scope>
    <source>
        <strain evidence="1 2">R-30</strain>
    </source>
</reference>
<accession>A0ABZ0PD96</accession>
<name>A0ABZ0PD96_9PROT</name>
<dbReference type="RefSeq" id="WP_296740214.1">
    <property type="nucleotide sequence ID" value="NZ_CP137852.1"/>
</dbReference>
<protein>
    <submittedName>
        <fullName evidence="1">Uncharacterized protein</fullName>
    </submittedName>
</protein>
<sequence>MVRFLADAYRSPQILLDTRERLEAQADDPAARPFTREDARASVAALDAFRAGLNEFGFGGLRFEAPPSGLSPLDIEAVAVTVSLDLVVRATDRRRGDLVGGVLFRLSKGSDGETDAAAARRREVGMYAATLVHMACAEQLSGFGAPSPSHCFSVDVQRRERHRASSQYLTREANLRAACRSIRRAWNDATPPPGA</sequence>